<dbReference type="EMBL" id="JABBWE010000042">
    <property type="protein sequence ID" value="KAG1791535.1"/>
    <property type="molecule type" value="Genomic_DNA"/>
</dbReference>
<comment type="similarity">
    <text evidence="1">Belongs to the multicopper oxidase family.</text>
</comment>
<dbReference type="PANTHER" id="PTHR11709">
    <property type="entry name" value="MULTI-COPPER OXIDASE"/>
    <property type="match status" value="1"/>
</dbReference>
<evidence type="ECO:0000256" key="2">
    <source>
        <dbReference type="ARBA" id="ARBA00023008"/>
    </source>
</evidence>
<dbReference type="SUPFAM" id="SSF49503">
    <property type="entry name" value="Cupredoxins"/>
    <property type="match status" value="3"/>
</dbReference>
<dbReference type="GO" id="GO:0016491">
    <property type="term" value="F:oxidoreductase activity"/>
    <property type="evidence" value="ECO:0007669"/>
    <property type="project" value="InterPro"/>
</dbReference>
<keyword evidence="11" id="KW-1185">Reference proteome</keyword>
<dbReference type="FunFam" id="2.60.40.420:FF:000045">
    <property type="entry name" value="Laccase 2"/>
    <property type="match status" value="1"/>
</dbReference>
<dbReference type="EMBL" id="JABBWE010000094">
    <property type="protein sequence ID" value="KAG1786320.1"/>
    <property type="molecule type" value="Genomic_DNA"/>
</dbReference>
<feature type="domain" description="Plastocyanin-like" evidence="8">
    <location>
        <begin position="44"/>
        <end position="159"/>
    </location>
</feature>
<protein>
    <submittedName>
        <fullName evidence="10">Laccase</fullName>
    </submittedName>
</protein>
<dbReference type="InterPro" id="IPR045087">
    <property type="entry name" value="Cu-oxidase_fam"/>
</dbReference>
<dbReference type="InterPro" id="IPR001117">
    <property type="entry name" value="Cu-oxidase_2nd"/>
</dbReference>
<evidence type="ECO:0000259" key="7">
    <source>
        <dbReference type="Pfam" id="PF07731"/>
    </source>
</evidence>
<dbReference type="AlphaFoldDB" id="A0A9P7DG76"/>
<evidence type="ECO:0000259" key="6">
    <source>
        <dbReference type="Pfam" id="PF00394"/>
    </source>
</evidence>
<dbReference type="InterPro" id="IPR011706">
    <property type="entry name" value="Cu-oxidase_C"/>
</dbReference>
<evidence type="ECO:0000256" key="4">
    <source>
        <dbReference type="ARBA" id="ARBA00023180"/>
    </source>
</evidence>
<keyword evidence="4" id="KW-0325">Glycoprotein</keyword>
<feature type="domain" description="Plastocyanin-like" evidence="7">
    <location>
        <begin position="376"/>
        <end position="492"/>
    </location>
</feature>
<keyword evidence="3" id="KW-1015">Disulfide bond</keyword>
<dbReference type="Pfam" id="PF07731">
    <property type="entry name" value="Cu-oxidase_2"/>
    <property type="match status" value="1"/>
</dbReference>
<dbReference type="GeneID" id="64603417"/>
<dbReference type="PANTHER" id="PTHR11709:SF511">
    <property type="entry name" value="LACCASE"/>
    <property type="match status" value="1"/>
</dbReference>
<evidence type="ECO:0000313" key="11">
    <source>
        <dbReference type="Proteomes" id="UP000719766"/>
    </source>
</evidence>
<evidence type="ECO:0000313" key="9">
    <source>
        <dbReference type="EMBL" id="KAG1786320.1"/>
    </source>
</evidence>
<organism evidence="10 11">
    <name type="scientific">Suillus plorans</name>
    <dbReference type="NCBI Taxonomy" id="116603"/>
    <lineage>
        <taxon>Eukaryota</taxon>
        <taxon>Fungi</taxon>
        <taxon>Dikarya</taxon>
        <taxon>Basidiomycota</taxon>
        <taxon>Agaricomycotina</taxon>
        <taxon>Agaricomycetes</taxon>
        <taxon>Agaricomycetidae</taxon>
        <taxon>Boletales</taxon>
        <taxon>Suillineae</taxon>
        <taxon>Suillaceae</taxon>
        <taxon>Suillus</taxon>
    </lineage>
</organism>
<evidence type="ECO:0000256" key="5">
    <source>
        <dbReference type="SAM" id="SignalP"/>
    </source>
</evidence>
<sequence length="563" mass="61293">MLIPILLVSLISSINAASIASRSQSYPLSQPAVLGPKTRITIGNKVIAPDGFERSATLVDGIFPGPLIAAQKGDDFAIEVVNELKDETMFKSTSVHWHGIFQNGTNYADGASFVTQCPIAQNHSFLHSFSAPNQAGTYWYHSHYSCDGLRGPLVIYDPDDPLAYMYDVDDASTVITLSDWYHVVAPVLRHIIGTTANSSLINGLGRYAGGPMSDLAVINVVPGKRYRMRLVAMSCDPSFHFSIDGHNLTVIEADGQLTEPLVVDELRIFAGQRYSVVLVADKPVDNYWMRSLPNLTKASYEGGMNSAILRYQGAPIADPTTVYTASKNQLNETDLHALINPGAPGIPGYGKADINLNLSVKNSNGSFYVNNVTFQSPTIPILLQILSGAREPSELLPEGNVIVLEANKVVELTLTTSGPGGPHPIHLHGSAGSRTFNYVNPVRRDVVSAGSTPDQQMVIRWTTDNSGPWFLHCHIDWHLDAGFAVVMAESPSDTRAHLNPVPEDWHQLCPAFDSLSPSQLGAEVGSPMKKHPKSAHFSSRHHHFLRYSSKRPNHFHLLGGILG</sequence>
<dbReference type="Proteomes" id="UP000719766">
    <property type="component" value="Unassembled WGS sequence"/>
</dbReference>
<feature type="signal peptide" evidence="5">
    <location>
        <begin position="1"/>
        <end position="16"/>
    </location>
</feature>
<dbReference type="InterPro" id="IPR011707">
    <property type="entry name" value="Cu-oxidase-like_N"/>
</dbReference>
<proteinExistence type="inferred from homology"/>
<evidence type="ECO:0000256" key="3">
    <source>
        <dbReference type="ARBA" id="ARBA00023157"/>
    </source>
</evidence>
<dbReference type="CDD" id="cd13903">
    <property type="entry name" value="CuRO_3_Tv-LCC_like"/>
    <property type="match status" value="1"/>
</dbReference>
<dbReference type="Pfam" id="PF00394">
    <property type="entry name" value="Cu-oxidase"/>
    <property type="match status" value="1"/>
</dbReference>
<name>A0A9P7DG76_9AGAM</name>
<evidence type="ECO:0000256" key="1">
    <source>
        <dbReference type="ARBA" id="ARBA00010609"/>
    </source>
</evidence>
<dbReference type="OrthoDB" id="2121828at2759"/>
<dbReference type="Gene3D" id="2.60.40.420">
    <property type="entry name" value="Cupredoxins - blue copper proteins"/>
    <property type="match status" value="3"/>
</dbReference>
<evidence type="ECO:0000259" key="8">
    <source>
        <dbReference type="Pfam" id="PF07732"/>
    </source>
</evidence>
<keyword evidence="2" id="KW-0186">Copper</keyword>
<accession>A0A9P7DG76</accession>
<dbReference type="GO" id="GO:0005507">
    <property type="term" value="F:copper ion binding"/>
    <property type="evidence" value="ECO:0007669"/>
    <property type="project" value="InterPro"/>
</dbReference>
<keyword evidence="5" id="KW-0732">Signal</keyword>
<reference evidence="10" key="1">
    <citation type="journal article" date="2020" name="New Phytol.">
        <title>Comparative genomics reveals dynamic genome evolution in host specialist ectomycorrhizal fungi.</title>
        <authorList>
            <person name="Lofgren L.A."/>
            <person name="Nguyen N.H."/>
            <person name="Vilgalys R."/>
            <person name="Ruytinx J."/>
            <person name="Liao H.L."/>
            <person name="Branco S."/>
            <person name="Kuo A."/>
            <person name="LaButti K."/>
            <person name="Lipzen A."/>
            <person name="Andreopoulos W."/>
            <person name="Pangilinan J."/>
            <person name="Riley R."/>
            <person name="Hundley H."/>
            <person name="Na H."/>
            <person name="Barry K."/>
            <person name="Grigoriev I.V."/>
            <person name="Stajich J.E."/>
            <person name="Kennedy P.G."/>
        </authorList>
    </citation>
    <scope>NUCLEOTIDE SEQUENCE</scope>
    <source>
        <strain evidence="10">S12</strain>
    </source>
</reference>
<feature type="chain" id="PRO_5040711288" evidence="5">
    <location>
        <begin position="17"/>
        <end position="563"/>
    </location>
</feature>
<dbReference type="RefSeq" id="XP_041158341.1">
    <property type="nucleotide sequence ID" value="XM_041309653.1"/>
</dbReference>
<comment type="caution">
    <text evidence="10">The sequence shown here is derived from an EMBL/GenBank/DDBJ whole genome shotgun (WGS) entry which is preliminary data.</text>
</comment>
<gene>
    <name evidence="10" type="ORF">HD556DRAFT_1537277</name>
    <name evidence="9" type="ORF">HD556DRAFT_1539651</name>
</gene>
<evidence type="ECO:0000313" key="10">
    <source>
        <dbReference type="EMBL" id="KAG1791535.1"/>
    </source>
</evidence>
<dbReference type="InterPro" id="IPR008972">
    <property type="entry name" value="Cupredoxin"/>
</dbReference>
<dbReference type="Pfam" id="PF07732">
    <property type="entry name" value="Cu-oxidase_3"/>
    <property type="match status" value="1"/>
</dbReference>
<feature type="domain" description="Plastocyanin-like" evidence="6">
    <location>
        <begin position="172"/>
        <end position="314"/>
    </location>
</feature>